<keyword evidence="2" id="KW-1185">Reference proteome</keyword>
<dbReference type="EnsemblPlants" id="Zm00001eb039450_T001">
    <property type="protein sequence ID" value="Zm00001eb039450_P001"/>
    <property type="gene ID" value="Zm00001eb039450"/>
</dbReference>
<sequence length="101" mass="11220">MCFNRQFVHGGGQDFLSLCEWNRRWGTIHSGTFSNLRDELLAPQGSLSHTLFPVAACPQQHLICSAAIKVSKPSPPAVTHSDIRHNTLSRWLFSPLIPVPS</sequence>
<dbReference type="AlphaFoldDB" id="A0A804LVE6"/>
<reference evidence="1" key="3">
    <citation type="submission" date="2021-05" db="UniProtKB">
        <authorList>
            <consortium name="EnsemblPlants"/>
        </authorList>
    </citation>
    <scope>IDENTIFICATION</scope>
    <source>
        <strain evidence="1">cv. B73</strain>
    </source>
</reference>
<evidence type="ECO:0000313" key="1">
    <source>
        <dbReference type="EnsemblPlants" id="Zm00001eb039450_P001"/>
    </source>
</evidence>
<reference evidence="1" key="2">
    <citation type="submission" date="2019-07" db="EMBL/GenBank/DDBJ databases">
        <authorList>
            <person name="Seetharam A."/>
            <person name="Woodhouse M."/>
            <person name="Cannon E."/>
        </authorList>
    </citation>
    <scope>NUCLEOTIDE SEQUENCE [LARGE SCALE GENOMIC DNA]</scope>
    <source>
        <strain evidence="1">cv. B73</strain>
    </source>
</reference>
<dbReference type="Gramene" id="Zm00001eb039450_T001">
    <property type="protein sequence ID" value="Zm00001eb039450_P001"/>
    <property type="gene ID" value="Zm00001eb039450"/>
</dbReference>
<dbReference type="Proteomes" id="UP000007305">
    <property type="component" value="Chromosome 1"/>
</dbReference>
<evidence type="ECO:0000313" key="2">
    <source>
        <dbReference type="Proteomes" id="UP000007305"/>
    </source>
</evidence>
<accession>A0A804LVE6</accession>
<dbReference type="InParanoid" id="A0A804LVE6"/>
<reference evidence="2" key="1">
    <citation type="submission" date="2015-12" db="EMBL/GenBank/DDBJ databases">
        <title>Update maize B73 reference genome by single molecule sequencing technologies.</title>
        <authorList>
            <consortium name="Maize Genome Sequencing Project"/>
            <person name="Ware D."/>
        </authorList>
    </citation>
    <scope>NUCLEOTIDE SEQUENCE [LARGE SCALE GENOMIC DNA]</scope>
    <source>
        <strain evidence="2">cv. B73</strain>
    </source>
</reference>
<organism evidence="1 2">
    <name type="scientific">Zea mays</name>
    <name type="common">Maize</name>
    <dbReference type="NCBI Taxonomy" id="4577"/>
    <lineage>
        <taxon>Eukaryota</taxon>
        <taxon>Viridiplantae</taxon>
        <taxon>Streptophyta</taxon>
        <taxon>Embryophyta</taxon>
        <taxon>Tracheophyta</taxon>
        <taxon>Spermatophyta</taxon>
        <taxon>Magnoliopsida</taxon>
        <taxon>Liliopsida</taxon>
        <taxon>Poales</taxon>
        <taxon>Poaceae</taxon>
        <taxon>PACMAD clade</taxon>
        <taxon>Panicoideae</taxon>
        <taxon>Andropogonodae</taxon>
        <taxon>Andropogoneae</taxon>
        <taxon>Tripsacinae</taxon>
        <taxon>Zea</taxon>
    </lineage>
</organism>
<proteinExistence type="predicted"/>
<name>A0A804LVE6_MAIZE</name>
<protein>
    <submittedName>
        <fullName evidence="1">Uncharacterized protein</fullName>
    </submittedName>
</protein>